<dbReference type="PROSITE" id="PS51257">
    <property type="entry name" value="PROKAR_LIPOPROTEIN"/>
    <property type="match status" value="1"/>
</dbReference>
<evidence type="ECO:0000256" key="1">
    <source>
        <dbReference type="SAM" id="Coils"/>
    </source>
</evidence>
<gene>
    <name evidence="3" type="ORF">SAMN02745130_03989</name>
</gene>
<sequence length="277" mass="30481">MNRRTFLSLSVFLACYPQLSFANNSYMAIGSEYPVQHVLNTRDLERLIEKLESTCQTLEKQSRVSSVAAIAEAHRDFQANTKKAIESLKKVERKLERAELSLALSYIGASLTAVGVGVELGALLGVAGAIALAAPIGAVVFVGSLSLSITQLIINNDNKALGDLLINRVGDYIYFIGLSGATGDLMKAVSRSFSVFNIAKAIYDLDKSSDEKNKLENEVKELKATLKNMQEIDSYEKFQALYIGNCKRTVSWLKAFKELTKDTDGRINQSQPTLMMH</sequence>
<dbReference type="AlphaFoldDB" id="A0A1T4Y6N4"/>
<dbReference type="Proteomes" id="UP000190460">
    <property type="component" value="Unassembled WGS sequence"/>
</dbReference>
<accession>A0A1T4Y6N4</accession>
<evidence type="ECO:0000256" key="2">
    <source>
        <dbReference type="SAM" id="SignalP"/>
    </source>
</evidence>
<feature type="coiled-coil region" evidence="1">
    <location>
        <begin position="41"/>
        <end position="101"/>
    </location>
</feature>
<keyword evidence="4" id="KW-1185">Reference proteome</keyword>
<feature type="coiled-coil region" evidence="1">
    <location>
        <begin position="198"/>
        <end position="232"/>
    </location>
</feature>
<reference evidence="3 4" key="1">
    <citation type="submission" date="2017-02" db="EMBL/GenBank/DDBJ databases">
        <authorList>
            <person name="Peterson S.W."/>
        </authorList>
    </citation>
    <scope>NUCLEOTIDE SEQUENCE [LARGE SCALE GENOMIC DNA]</scope>
    <source>
        <strain evidence="3 4">ATCC 49788</strain>
    </source>
</reference>
<keyword evidence="2" id="KW-0732">Signal</keyword>
<feature type="signal peptide" evidence="2">
    <location>
        <begin position="1"/>
        <end position="22"/>
    </location>
</feature>
<organism evidence="3 4">
    <name type="scientific">Thiothrix eikelboomii</name>
    <dbReference type="NCBI Taxonomy" id="92487"/>
    <lineage>
        <taxon>Bacteria</taxon>
        <taxon>Pseudomonadati</taxon>
        <taxon>Pseudomonadota</taxon>
        <taxon>Gammaproteobacteria</taxon>
        <taxon>Thiotrichales</taxon>
        <taxon>Thiotrichaceae</taxon>
        <taxon>Thiothrix</taxon>
    </lineage>
</organism>
<keyword evidence="1" id="KW-0175">Coiled coil</keyword>
<evidence type="ECO:0000313" key="3">
    <source>
        <dbReference type="EMBL" id="SKA97396.1"/>
    </source>
</evidence>
<name>A0A1T4Y6N4_9GAMM</name>
<dbReference type="EMBL" id="FUYB01000045">
    <property type="protein sequence ID" value="SKA97396.1"/>
    <property type="molecule type" value="Genomic_DNA"/>
</dbReference>
<evidence type="ECO:0000313" key="4">
    <source>
        <dbReference type="Proteomes" id="UP000190460"/>
    </source>
</evidence>
<protein>
    <submittedName>
        <fullName evidence="3">Uncharacterized protein</fullName>
    </submittedName>
</protein>
<dbReference type="STRING" id="92487.SAMN02745130_03989"/>
<proteinExistence type="predicted"/>
<feature type="chain" id="PRO_5013114977" evidence="2">
    <location>
        <begin position="23"/>
        <end position="277"/>
    </location>
</feature>